<keyword evidence="4" id="KW-0833">Ubl conjugation pathway</keyword>
<dbReference type="Pfam" id="PF13414">
    <property type="entry name" value="TPR_11"/>
    <property type="match status" value="1"/>
</dbReference>
<evidence type="ECO:0000256" key="2">
    <source>
        <dbReference type="ARBA" id="ARBA00022737"/>
    </source>
</evidence>
<evidence type="ECO:0000256" key="5">
    <source>
        <dbReference type="ARBA" id="ARBA00022803"/>
    </source>
</evidence>
<evidence type="ECO:0000256" key="1">
    <source>
        <dbReference type="ARBA" id="ARBA00022618"/>
    </source>
</evidence>
<dbReference type="GeneID" id="76149138"/>
<dbReference type="Proteomes" id="UP001204833">
    <property type="component" value="Unassembled WGS sequence"/>
</dbReference>
<organism evidence="9 10">
    <name type="scientific">Candida theae</name>
    <dbReference type="NCBI Taxonomy" id="1198502"/>
    <lineage>
        <taxon>Eukaryota</taxon>
        <taxon>Fungi</taxon>
        <taxon>Dikarya</taxon>
        <taxon>Ascomycota</taxon>
        <taxon>Saccharomycotina</taxon>
        <taxon>Pichiomycetes</taxon>
        <taxon>Debaryomycetaceae</taxon>
        <taxon>Candida/Lodderomyces clade</taxon>
        <taxon>Candida</taxon>
    </lineage>
</organism>
<keyword evidence="3" id="KW-0498">Mitosis</keyword>
<evidence type="ECO:0000259" key="8">
    <source>
        <dbReference type="Pfam" id="PF04049"/>
    </source>
</evidence>
<evidence type="ECO:0000256" key="3">
    <source>
        <dbReference type="ARBA" id="ARBA00022776"/>
    </source>
</evidence>
<feature type="repeat" description="TPR" evidence="7">
    <location>
        <begin position="413"/>
        <end position="446"/>
    </location>
</feature>
<dbReference type="PROSITE" id="PS50005">
    <property type="entry name" value="TPR"/>
    <property type="match status" value="3"/>
</dbReference>
<comment type="caution">
    <text evidence="9">The sequence shown here is derived from an EMBL/GenBank/DDBJ whole genome shotgun (WGS) entry which is preliminary data.</text>
</comment>
<dbReference type="SMART" id="SM00028">
    <property type="entry name" value="TPR"/>
    <property type="match status" value="5"/>
</dbReference>
<dbReference type="RefSeq" id="XP_051610413.1">
    <property type="nucleotide sequence ID" value="XM_051750248.1"/>
</dbReference>
<keyword evidence="10" id="KW-1185">Reference proteome</keyword>
<keyword evidence="2" id="KW-0677">Repeat</keyword>
<evidence type="ECO:0000256" key="7">
    <source>
        <dbReference type="PROSITE-ProRule" id="PRU00339"/>
    </source>
</evidence>
<dbReference type="InterPro" id="IPR011990">
    <property type="entry name" value="TPR-like_helical_dom_sf"/>
</dbReference>
<evidence type="ECO:0000313" key="10">
    <source>
        <dbReference type="Proteomes" id="UP001204833"/>
    </source>
</evidence>
<keyword evidence="6" id="KW-0131">Cell cycle</keyword>
<feature type="domain" description="Cdc23" evidence="8">
    <location>
        <begin position="9"/>
        <end position="283"/>
    </location>
</feature>
<feature type="repeat" description="TPR" evidence="7">
    <location>
        <begin position="447"/>
        <end position="480"/>
    </location>
</feature>
<dbReference type="GO" id="GO:0005680">
    <property type="term" value="C:anaphase-promoting complex"/>
    <property type="evidence" value="ECO:0007669"/>
    <property type="project" value="InterPro"/>
</dbReference>
<dbReference type="InterPro" id="IPR007192">
    <property type="entry name" value="APC8"/>
</dbReference>
<protein>
    <submittedName>
        <fullName evidence="9">CDC23</fullName>
    </submittedName>
</protein>
<dbReference type="GO" id="GO:0031145">
    <property type="term" value="P:anaphase-promoting complex-dependent catabolic process"/>
    <property type="evidence" value="ECO:0007669"/>
    <property type="project" value="TreeGrafter"/>
</dbReference>
<dbReference type="PANTHER" id="PTHR12558">
    <property type="entry name" value="CELL DIVISION CYCLE 16,23,27"/>
    <property type="match status" value="1"/>
</dbReference>
<reference evidence="9 10" key="1">
    <citation type="journal article" date="2022" name="DNA Res.">
        <title>Genome analysis of five recently described species of the CUG-Ser clade uncovers Candida theae as a new hybrid lineage with pathogenic potential in the Candida parapsilosis species complex.</title>
        <authorList>
            <person name="Mixao V."/>
            <person name="Del Olmo V."/>
            <person name="Hegedusova E."/>
            <person name="Saus E."/>
            <person name="Pryszcz L."/>
            <person name="Cillingova A."/>
            <person name="Nosek J."/>
            <person name="Gabaldon T."/>
        </authorList>
    </citation>
    <scope>NUCLEOTIDE SEQUENCE [LARGE SCALE GENOMIC DNA]</scope>
    <source>
        <strain evidence="9 10">CBS 12239</strain>
    </source>
</reference>
<dbReference type="AlphaFoldDB" id="A0AAD5G078"/>
<dbReference type="InterPro" id="IPR019734">
    <property type="entry name" value="TPR_rpt"/>
</dbReference>
<accession>A0AAD5G078</accession>
<dbReference type="SUPFAM" id="SSF48452">
    <property type="entry name" value="TPR-like"/>
    <property type="match status" value="2"/>
</dbReference>
<proteinExistence type="predicted"/>
<keyword evidence="1" id="KW-0132">Cell division</keyword>
<feature type="repeat" description="TPR" evidence="7">
    <location>
        <begin position="379"/>
        <end position="412"/>
    </location>
</feature>
<evidence type="ECO:0000256" key="6">
    <source>
        <dbReference type="ARBA" id="ARBA00023306"/>
    </source>
</evidence>
<dbReference type="GO" id="GO:0045842">
    <property type="term" value="P:positive regulation of mitotic metaphase/anaphase transition"/>
    <property type="evidence" value="ECO:0007669"/>
    <property type="project" value="TreeGrafter"/>
</dbReference>
<evidence type="ECO:0000256" key="4">
    <source>
        <dbReference type="ARBA" id="ARBA00022786"/>
    </source>
</evidence>
<dbReference type="GO" id="GO:0016567">
    <property type="term" value="P:protein ubiquitination"/>
    <property type="evidence" value="ECO:0007669"/>
    <property type="project" value="TreeGrafter"/>
</dbReference>
<keyword evidence="5 7" id="KW-0802">TPR repeat</keyword>
<evidence type="ECO:0000313" key="9">
    <source>
        <dbReference type="EMBL" id="KAI5964406.1"/>
    </source>
</evidence>
<gene>
    <name evidence="9" type="ORF">KGF57_001079</name>
</gene>
<dbReference type="EMBL" id="JAIHNG010000048">
    <property type="protein sequence ID" value="KAI5964406.1"/>
    <property type="molecule type" value="Genomic_DNA"/>
</dbReference>
<dbReference type="Pfam" id="PF13181">
    <property type="entry name" value="TPR_8"/>
    <property type="match status" value="1"/>
</dbReference>
<name>A0AAD5G078_9ASCO</name>
<dbReference type="Gene3D" id="1.25.40.10">
    <property type="entry name" value="Tetratricopeptide repeat domain"/>
    <property type="match status" value="2"/>
</dbReference>
<sequence length="602" mass="69115">MAHQVDSAELNTQLSNAVHRLNALNLYQSAKWCAEALNGMPRSELTGGVAPVQLLEEDDYADYPKVLLAQSYFHCKEFDRAAQVLEGCKSGNATFLRLYATMIAIDKRATEDSDGVISVGSGDAEFIDGSGGGNPNDYTGHDQIPMRGNHGQANSKHIRILTESEEYLSTRETPFLYYLNGIIYRKKKKPQMAQKNFYQSLVLFPYNWSCWRELIDSFVTYEEAQSFIQKVKRKNELFASTIMFQFFEMVVLQESHQSSNRLFELVNYLSGLFPNFTFIKVQQFLIAYHNLDYYQAESIFDNILIEDPSRLEDLDTYSNMLYVMEKKSKLSYLAQYASQVDRFRPETCCVLANYYSMKSEHEKAIMYYKRALILNKDCLSAWTLMGHEFVELKNSHAAIESYRRAVDTNPKDFRAWYGLGQAYEVLDMHLYALYYYQRATNLQPSDKRMWQAIGNCYEKIDQLEDAIKSFEKALSIGKLSTAGIGQYLNDSTVTSIEGNLHHMEDSEEAVEPHICYRLATLSEKLGNAGSTLKYMRLCFAQEAEWGVSDETSKARLWLARKALETGNFPEAYELAKDLNNSNVHDVEEARAIARDARNRMKK</sequence>
<dbReference type="GO" id="GO:0051301">
    <property type="term" value="P:cell division"/>
    <property type="evidence" value="ECO:0007669"/>
    <property type="project" value="UniProtKB-KW"/>
</dbReference>
<dbReference type="PANTHER" id="PTHR12558:SF10">
    <property type="entry name" value="CELL DIVISION CYCLE PROTEIN 23 HOMOLOG"/>
    <property type="match status" value="1"/>
</dbReference>
<dbReference type="Pfam" id="PF04049">
    <property type="entry name" value="ANAPC8"/>
    <property type="match status" value="1"/>
</dbReference>